<keyword evidence="3" id="KW-0274">FAD</keyword>
<dbReference type="InterPro" id="IPR004113">
    <property type="entry name" value="FAD-bd_oxidored_4_C"/>
</dbReference>
<comment type="caution">
    <text evidence="6">The sequence shown here is derived from an EMBL/GenBank/DDBJ whole genome shotgun (WGS) entry which is preliminary data.</text>
</comment>
<reference evidence="6" key="1">
    <citation type="submission" date="2020-12" db="EMBL/GenBank/DDBJ databases">
        <title>Clostridium thailandense sp. nov., a novel acetogenic bacterium isolated from peat land soil in Thailand.</title>
        <authorList>
            <person name="Chaikitkaew S."/>
            <person name="Birkeland N.K."/>
        </authorList>
    </citation>
    <scope>NUCLEOTIDE SEQUENCE</scope>
    <source>
        <strain evidence="6">PL3</strain>
    </source>
</reference>
<evidence type="ECO:0000256" key="1">
    <source>
        <dbReference type="ARBA" id="ARBA00001974"/>
    </source>
</evidence>
<evidence type="ECO:0000259" key="5">
    <source>
        <dbReference type="PROSITE" id="PS51387"/>
    </source>
</evidence>
<dbReference type="Proteomes" id="UP000694308">
    <property type="component" value="Unassembled WGS sequence"/>
</dbReference>
<dbReference type="FunFam" id="1.10.45.10:FF:000001">
    <property type="entry name" value="D-lactate dehydrogenase mitochondrial"/>
    <property type="match status" value="1"/>
</dbReference>
<keyword evidence="7" id="KW-1185">Reference proteome</keyword>
<dbReference type="InterPro" id="IPR016166">
    <property type="entry name" value="FAD-bd_PCMH"/>
</dbReference>
<evidence type="ECO:0000256" key="4">
    <source>
        <dbReference type="ARBA" id="ARBA00023002"/>
    </source>
</evidence>
<dbReference type="InterPro" id="IPR051914">
    <property type="entry name" value="FAD-linked_OxidoTrans_Type4"/>
</dbReference>
<dbReference type="PROSITE" id="PS51387">
    <property type="entry name" value="FAD_PCMH"/>
    <property type="match status" value="1"/>
</dbReference>
<sequence>MKEEIIDSLKEISGADWVVSDLSQMGSYLYDETEAKLRPTACEDCVVVKPSSAEEIAKIVTYANKELVPIMVRGGGTGIVAGAIPLKPSIVVSLERLNKNIEIDEDNLMITVDAGVTLEELMAKLADNEKLFFPIHPGDEGAQIGGMIVTNAGGVNAVRHGIMRQHVKALEVVLPTGELVKLGGKLIKNNMGFDLMQLMIGGEGALGIVTKATLKLYPKSKYSGTLVISFDTKEEAASFVPKILQEGIVPLAIEYIERPIALEVAKHLGKTWPAKKGNVDIMIILNEATEDILYGKCEELVSLSEKYRAVDSLIAETTKDQRNILEIRSNVLTAYQETIAEGLDIAVPTSFVPNIIDDLNRIAKKYGTYTLCNGHIGDGNIHNFVFLEDGKVPDYIDDMRAEFYAAALSYGGTCTAEHGTGRLRKQYMSLQFGEREIAIMQGIKKVFDPNGILNSGVIVD</sequence>
<evidence type="ECO:0000256" key="3">
    <source>
        <dbReference type="ARBA" id="ARBA00022827"/>
    </source>
</evidence>
<dbReference type="PANTHER" id="PTHR42934:SF2">
    <property type="entry name" value="GLYCOLATE OXIDASE SUBUNIT GLCD"/>
    <property type="match status" value="1"/>
</dbReference>
<evidence type="ECO:0000313" key="6">
    <source>
        <dbReference type="EMBL" id="MBV7272576.1"/>
    </source>
</evidence>
<dbReference type="GO" id="GO:0071949">
    <property type="term" value="F:FAD binding"/>
    <property type="evidence" value="ECO:0007669"/>
    <property type="project" value="InterPro"/>
</dbReference>
<protein>
    <submittedName>
        <fullName evidence="6">FAD-binding oxidoreductase</fullName>
    </submittedName>
</protein>
<dbReference type="GO" id="GO:0016491">
    <property type="term" value="F:oxidoreductase activity"/>
    <property type="evidence" value="ECO:0007669"/>
    <property type="project" value="UniProtKB-KW"/>
</dbReference>
<dbReference type="PANTHER" id="PTHR42934">
    <property type="entry name" value="GLYCOLATE OXIDASE SUBUNIT GLCD"/>
    <property type="match status" value="1"/>
</dbReference>
<name>A0A949TSJ6_9CLOT</name>
<keyword evidence="4" id="KW-0560">Oxidoreductase</keyword>
<evidence type="ECO:0000256" key="2">
    <source>
        <dbReference type="ARBA" id="ARBA00022630"/>
    </source>
</evidence>
<dbReference type="Pfam" id="PF01565">
    <property type="entry name" value="FAD_binding_4"/>
    <property type="match status" value="1"/>
</dbReference>
<organism evidence="6 7">
    <name type="scientific">Clostridium thailandense</name>
    <dbReference type="NCBI Taxonomy" id="2794346"/>
    <lineage>
        <taxon>Bacteria</taxon>
        <taxon>Bacillati</taxon>
        <taxon>Bacillota</taxon>
        <taxon>Clostridia</taxon>
        <taxon>Eubacteriales</taxon>
        <taxon>Clostridiaceae</taxon>
        <taxon>Clostridium</taxon>
    </lineage>
</organism>
<comment type="cofactor">
    <cofactor evidence="1">
        <name>FAD</name>
        <dbReference type="ChEBI" id="CHEBI:57692"/>
    </cofactor>
</comment>
<proteinExistence type="predicted"/>
<keyword evidence="2" id="KW-0285">Flavoprotein</keyword>
<accession>A0A949TSJ6</accession>
<gene>
    <name evidence="6" type="ORF">I6U48_06545</name>
</gene>
<evidence type="ECO:0000313" key="7">
    <source>
        <dbReference type="Proteomes" id="UP000694308"/>
    </source>
</evidence>
<dbReference type="InterPro" id="IPR006094">
    <property type="entry name" value="Oxid_FAD_bind_N"/>
</dbReference>
<dbReference type="AlphaFoldDB" id="A0A949TSJ6"/>
<dbReference type="Pfam" id="PF02913">
    <property type="entry name" value="FAD-oxidase_C"/>
    <property type="match status" value="1"/>
</dbReference>
<feature type="domain" description="FAD-binding PCMH-type" evidence="5">
    <location>
        <begin position="40"/>
        <end position="219"/>
    </location>
</feature>
<dbReference type="RefSeq" id="WP_218319610.1">
    <property type="nucleotide sequence ID" value="NZ_JAEEGC010000026.1"/>
</dbReference>
<dbReference type="EMBL" id="JAEEGC010000026">
    <property type="protein sequence ID" value="MBV7272576.1"/>
    <property type="molecule type" value="Genomic_DNA"/>
</dbReference>